<dbReference type="EMBL" id="NPEX01000003">
    <property type="protein sequence ID" value="RAI46007.1"/>
    <property type="molecule type" value="Genomic_DNA"/>
</dbReference>
<protein>
    <submittedName>
        <fullName evidence="1">Xanthine dehydrogenase</fullName>
    </submittedName>
</protein>
<evidence type="ECO:0000313" key="1">
    <source>
        <dbReference type="EMBL" id="RAI46007.1"/>
    </source>
</evidence>
<name>A0A327L6M4_9BRAD</name>
<dbReference type="Proteomes" id="UP000249130">
    <property type="component" value="Unassembled WGS sequence"/>
</dbReference>
<accession>A0A327L6M4</accession>
<dbReference type="RefSeq" id="WP_111417136.1">
    <property type="nucleotide sequence ID" value="NZ_NPEX01000003.1"/>
</dbReference>
<dbReference type="AlphaFoldDB" id="A0A327L6M4"/>
<gene>
    <name evidence="1" type="ORF">CH341_00785</name>
</gene>
<evidence type="ECO:0000313" key="2">
    <source>
        <dbReference type="Proteomes" id="UP000249130"/>
    </source>
</evidence>
<organism evidence="1 2">
    <name type="scientific">Rhodoplanes roseus</name>
    <dbReference type="NCBI Taxonomy" id="29409"/>
    <lineage>
        <taxon>Bacteria</taxon>
        <taxon>Pseudomonadati</taxon>
        <taxon>Pseudomonadota</taxon>
        <taxon>Alphaproteobacteria</taxon>
        <taxon>Hyphomicrobiales</taxon>
        <taxon>Nitrobacteraceae</taxon>
        <taxon>Rhodoplanes</taxon>
    </lineage>
</organism>
<dbReference type="OrthoDB" id="9815497at2"/>
<proteinExistence type="predicted"/>
<sequence length="283" mass="30210">MLRADPSRRLAVVLGTHEVASAVAVLLHRAAHAVVLAHDPNPPVIRRGMAFHDALYDDVAVVEEVVGRRADRFVEIAPVLAGPATVAVTRLGLLDLIVHGCPDVLIDARLHKRTETPDLRHLAGVAVGLGPGFTVGVNCDVAVETRPVSPVRPVTAGRTEAADGVPSRLGGVGRERFVYSQAAGRWHSAVEIGKRVFVGFPVGHLGGVPVLAPMDGILRGAVRDGLEVPAGVKLIEIDPRGREARWTGLDERPRRIAEATLAAVRLWRCPLATGLVLTYARDR</sequence>
<comment type="caution">
    <text evidence="1">The sequence shown here is derived from an EMBL/GenBank/DDBJ whole genome shotgun (WGS) entry which is preliminary data.</text>
</comment>
<keyword evidence="2" id="KW-1185">Reference proteome</keyword>
<reference evidence="1 2" key="1">
    <citation type="submission" date="2017-07" db="EMBL/GenBank/DDBJ databases">
        <title>Draft Genome Sequences of Select Purple Nonsulfur Bacteria.</title>
        <authorList>
            <person name="Lasarre B."/>
            <person name="Mckinlay J.B."/>
        </authorList>
    </citation>
    <scope>NUCLEOTIDE SEQUENCE [LARGE SCALE GENOMIC DNA]</scope>
    <source>
        <strain evidence="1 2">DSM 5909</strain>
    </source>
</reference>